<reference evidence="1" key="2">
    <citation type="journal article" date="2015" name="Fish Shellfish Immunol.">
        <title>Early steps in the European eel (Anguilla anguilla)-Vibrio vulnificus interaction in the gills: Role of the RtxA13 toxin.</title>
        <authorList>
            <person name="Callol A."/>
            <person name="Pajuelo D."/>
            <person name="Ebbesson L."/>
            <person name="Teles M."/>
            <person name="MacKenzie S."/>
            <person name="Amaro C."/>
        </authorList>
    </citation>
    <scope>NUCLEOTIDE SEQUENCE</scope>
</reference>
<accession>A0A0E9T1L7</accession>
<proteinExistence type="predicted"/>
<sequence length="61" mass="7039">MGYVVQTTKMPFCENRLLTRMFAFTVLLSKCNLVNRIHVLNIQSLFSYKQILIIWASSGSL</sequence>
<organism evidence="1">
    <name type="scientific">Anguilla anguilla</name>
    <name type="common">European freshwater eel</name>
    <name type="synonym">Muraena anguilla</name>
    <dbReference type="NCBI Taxonomy" id="7936"/>
    <lineage>
        <taxon>Eukaryota</taxon>
        <taxon>Metazoa</taxon>
        <taxon>Chordata</taxon>
        <taxon>Craniata</taxon>
        <taxon>Vertebrata</taxon>
        <taxon>Euteleostomi</taxon>
        <taxon>Actinopterygii</taxon>
        <taxon>Neopterygii</taxon>
        <taxon>Teleostei</taxon>
        <taxon>Anguilliformes</taxon>
        <taxon>Anguillidae</taxon>
        <taxon>Anguilla</taxon>
    </lineage>
</organism>
<protein>
    <submittedName>
        <fullName evidence="1">Uncharacterized protein</fullName>
    </submittedName>
</protein>
<dbReference type="EMBL" id="GBXM01061081">
    <property type="protein sequence ID" value="JAH47496.1"/>
    <property type="molecule type" value="Transcribed_RNA"/>
</dbReference>
<reference evidence="1" key="1">
    <citation type="submission" date="2014-11" db="EMBL/GenBank/DDBJ databases">
        <authorList>
            <person name="Amaro Gonzalez C."/>
        </authorList>
    </citation>
    <scope>NUCLEOTIDE SEQUENCE</scope>
</reference>
<dbReference type="AlphaFoldDB" id="A0A0E9T1L7"/>
<evidence type="ECO:0000313" key="1">
    <source>
        <dbReference type="EMBL" id="JAH47496.1"/>
    </source>
</evidence>
<name>A0A0E9T1L7_ANGAN</name>